<feature type="compositionally biased region" description="Gly residues" evidence="1">
    <location>
        <begin position="135"/>
        <end position="144"/>
    </location>
</feature>
<evidence type="ECO:0008006" key="4">
    <source>
        <dbReference type="Google" id="ProtNLM"/>
    </source>
</evidence>
<proteinExistence type="predicted"/>
<feature type="region of interest" description="Disordered" evidence="1">
    <location>
        <begin position="20"/>
        <end position="43"/>
    </location>
</feature>
<dbReference type="PROSITE" id="PS51257">
    <property type="entry name" value="PROKAR_LIPOPROTEIN"/>
    <property type="match status" value="1"/>
</dbReference>
<organism evidence="2 3">
    <name type="scientific">Streptomyces endophyticus</name>
    <dbReference type="NCBI Taxonomy" id="714166"/>
    <lineage>
        <taxon>Bacteria</taxon>
        <taxon>Bacillati</taxon>
        <taxon>Actinomycetota</taxon>
        <taxon>Actinomycetes</taxon>
        <taxon>Kitasatosporales</taxon>
        <taxon>Streptomycetaceae</taxon>
        <taxon>Streptomyces</taxon>
    </lineage>
</organism>
<dbReference type="RefSeq" id="WP_326022865.1">
    <property type="nucleotide sequence ID" value="NZ_JAOZYC010000185.1"/>
</dbReference>
<evidence type="ECO:0000313" key="3">
    <source>
        <dbReference type="Proteomes" id="UP001354931"/>
    </source>
</evidence>
<gene>
    <name evidence="2" type="ORF">OKJ99_37535</name>
</gene>
<keyword evidence="3" id="KW-1185">Reference proteome</keyword>
<name>A0ABU6FGP2_9ACTN</name>
<reference evidence="2 3" key="1">
    <citation type="submission" date="2022-10" db="EMBL/GenBank/DDBJ databases">
        <authorList>
            <person name="Xie J."/>
            <person name="Shen N."/>
        </authorList>
    </citation>
    <scope>NUCLEOTIDE SEQUENCE [LARGE SCALE GENOMIC DNA]</scope>
    <source>
        <strain evidence="2 3">YIM65594</strain>
    </source>
</reference>
<protein>
    <recommendedName>
        <fullName evidence="4">Lipoprotein</fullName>
    </recommendedName>
</protein>
<accession>A0ABU6FGP2</accession>
<dbReference type="EMBL" id="JAOZYC010000185">
    <property type="protein sequence ID" value="MEB8343208.1"/>
    <property type="molecule type" value="Genomic_DNA"/>
</dbReference>
<evidence type="ECO:0000313" key="2">
    <source>
        <dbReference type="EMBL" id="MEB8343208.1"/>
    </source>
</evidence>
<sequence>MRQKLVAAAVLLAAATGCGSGGSDGAPKDDTPKIPRTASGSLEHLAKEAGCRPDIQTDAADIRQANCGAGKRRYILATFTTDKGQAEWFDQANDYGGVYLVGPKWIAVGGAAQLTKLRGRLGGTLEKPASHHSGSSGGGGHEAG</sequence>
<dbReference type="Proteomes" id="UP001354931">
    <property type="component" value="Unassembled WGS sequence"/>
</dbReference>
<feature type="region of interest" description="Disordered" evidence="1">
    <location>
        <begin position="123"/>
        <end position="144"/>
    </location>
</feature>
<evidence type="ECO:0000256" key="1">
    <source>
        <dbReference type="SAM" id="MobiDB-lite"/>
    </source>
</evidence>
<comment type="caution">
    <text evidence="2">The sequence shown here is derived from an EMBL/GenBank/DDBJ whole genome shotgun (WGS) entry which is preliminary data.</text>
</comment>